<dbReference type="InterPro" id="IPR021549">
    <property type="entry name" value="DUF2894"/>
</dbReference>
<accession>A0A261T9H1</accession>
<feature type="compositionally biased region" description="Low complexity" evidence="1">
    <location>
        <begin position="229"/>
        <end position="244"/>
    </location>
</feature>
<dbReference type="OrthoDB" id="6025757at2"/>
<feature type="region of interest" description="Disordered" evidence="1">
    <location>
        <begin position="229"/>
        <end position="252"/>
    </location>
</feature>
<gene>
    <name evidence="2" type="ORF">CAL25_21930</name>
</gene>
<feature type="region of interest" description="Disordered" evidence="1">
    <location>
        <begin position="1"/>
        <end position="21"/>
    </location>
</feature>
<evidence type="ECO:0000313" key="3">
    <source>
        <dbReference type="Proteomes" id="UP000216913"/>
    </source>
</evidence>
<organism evidence="2 3">
    <name type="scientific">Bordetella genomosp. 5</name>
    <dbReference type="NCBI Taxonomy" id="1395608"/>
    <lineage>
        <taxon>Bacteria</taxon>
        <taxon>Pseudomonadati</taxon>
        <taxon>Pseudomonadota</taxon>
        <taxon>Betaproteobacteria</taxon>
        <taxon>Burkholderiales</taxon>
        <taxon>Alcaligenaceae</taxon>
        <taxon>Bordetella</taxon>
    </lineage>
</organism>
<dbReference type="AlphaFoldDB" id="A0A261T9H1"/>
<protein>
    <recommendedName>
        <fullName evidence="4">DUF2894 domain-containing protein</fullName>
    </recommendedName>
</protein>
<evidence type="ECO:0008006" key="4">
    <source>
        <dbReference type="Google" id="ProtNLM"/>
    </source>
</evidence>
<keyword evidence="3" id="KW-1185">Reference proteome</keyword>
<feature type="compositionally biased region" description="Low complexity" evidence="1">
    <location>
        <begin position="82"/>
        <end position="106"/>
    </location>
</feature>
<evidence type="ECO:0000256" key="1">
    <source>
        <dbReference type="SAM" id="MobiDB-lite"/>
    </source>
</evidence>
<feature type="compositionally biased region" description="Pro residues" evidence="1">
    <location>
        <begin position="1"/>
        <end position="17"/>
    </location>
</feature>
<proteinExistence type="predicted"/>
<evidence type="ECO:0000313" key="2">
    <source>
        <dbReference type="EMBL" id="OZI45937.1"/>
    </source>
</evidence>
<feature type="compositionally biased region" description="Basic and acidic residues" evidence="1">
    <location>
        <begin position="37"/>
        <end position="51"/>
    </location>
</feature>
<name>A0A261T9H1_9BORD</name>
<reference evidence="2 3" key="1">
    <citation type="submission" date="2017-05" db="EMBL/GenBank/DDBJ databases">
        <title>Complete and WGS of Bordetella genogroups.</title>
        <authorList>
            <person name="Spilker T."/>
            <person name="LiPuma J."/>
        </authorList>
    </citation>
    <scope>NUCLEOTIDE SEQUENCE [LARGE SCALE GENOMIC DNA]</scope>
    <source>
        <strain evidence="2 3">AU10456</strain>
    </source>
</reference>
<feature type="region of interest" description="Disordered" evidence="1">
    <location>
        <begin position="37"/>
        <end position="123"/>
    </location>
</feature>
<dbReference type="Proteomes" id="UP000216913">
    <property type="component" value="Unassembled WGS sequence"/>
</dbReference>
<sequence>MPEGTPPDAAPPAPRRPLGPALRRQLAETLERRAQALEGKARAQLEARAAELRAGATQAPAMPSNDPQPVDGETAQDDDAAADGTAPAANVQTSAAMASAVAANSTPPAPAPPPPSAPDPGPLAQLLAAFAAADGARPAAHADHPGHRYPELPLLDQLRDLWSHLSADQQVRHSEALVPDNAGPLNSSHLVHRSLALMRELSPEYLRRFLLYADALSWMEQLDSALTAAREPAARKGAARATARGGRKPRAG</sequence>
<dbReference type="EMBL" id="NEVP01000012">
    <property type="protein sequence ID" value="OZI45937.1"/>
    <property type="molecule type" value="Genomic_DNA"/>
</dbReference>
<comment type="caution">
    <text evidence="2">The sequence shown here is derived from an EMBL/GenBank/DDBJ whole genome shotgun (WGS) entry which is preliminary data.</text>
</comment>
<feature type="compositionally biased region" description="Pro residues" evidence="1">
    <location>
        <begin position="107"/>
        <end position="121"/>
    </location>
</feature>
<dbReference type="Pfam" id="PF11445">
    <property type="entry name" value="DUF2894"/>
    <property type="match status" value="1"/>
</dbReference>